<comment type="caution">
    <text evidence="9">The sequence shown here is derived from an EMBL/GenBank/DDBJ whole genome shotgun (WGS) entry which is preliminary data.</text>
</comment>
<dbReference type="NCBIfam" id="TIGR02937">
    <property type="entry name" value="sigma70-ECF"/>
    <property type="match status" value="1"/>
</dbReference>
<sequence length="186" mass="21673">MNGIDPGQWIERYGDELYHYALSFLGCESDAEDAVQETFTSALRSLQNFSGRSSEKTWLFGILKHKIADHFRRESRYLLVEDFEDEEGSPKDFLDNGKWSHPPSDWGQPEQSLENWQFWQIFGECMKGLPPGHSRVFLLKVLEEKSMEEVGQELGLSTTNVGVRMYRARLALRKCLEKKWFEENSL</sequence>
<evidence type="ECO:0000256" key="1">
    <source>
        <dbReference type="ARBA" id="ARBA00010641"/>
    </source>
</evidence>
<evidence type="ECO:0000256" key="3">
    <source>
        <dbReference type="ARBA" id="ARBA00023082"/>
    </source>
</evidence>
<dbReference type="InterPro" id="IPR013325">
    <property type="entry name" value="RNA_pol_sigma_r2"/>
</dbReference>
<dbReference type="CDD" id="cd06171">
    <property type="entry name" value="Sigma70_r4"/>
    <property type="match status" value="1"/>
</dbReference>
<dbReference type="Proteomes" id="UP000750197">
    <property type="component" value="Unassembled WGS sequence"/>
</dbReference>
<keyword evidence="3" id="KW-0731">Sigma factor</keyword>
<protein>
    <submittedName>
        <fullName evidence="9">Sigma-70 family RNA polymerase sigma factor</fullName>
    </submittedName>
</protein>
<evidence type="ECO:0000256" key="6">
    <source>
        <dbReference type="SAM" id="MobiDB-lite"/>
    </source>
</evidence>
<dbReference type="PANTHER" id="PTHR43133">
    <property type="entry name" value="RNA POLYMERASE ECF-TYPE SIGMA FACTO"/>
    <property type="match status" value="1"/>
</dbReference>
<dbReference type="AlphaFoldDB" id="A0A8J7YY06"/>
<reference evidence="9" key="1">
    <citation type="submission" date="2021-05" db="EMBL/GenBank/DDBJ databases">
        <title>Genomic insights into ecological role and evolution of a novel Thermoplasmata order Candidatus Sysuiplasmatales.</title>
        <authorList>
            <person name="Yuan Y."/>
        </authorList>
    </citation>
    <scope>NUCLEOTIDE SEQUENCE</scope>
    <source>
        <strain evidence="9">TUT19-bin139</strain>
    </source>
</reference>
<feature type="domain" description="RNA polymerase sigma factor 70 region 4 type 2" evidence="8">
    <location>
        <begin position="121"/>
        <end position="172"/>
    </location>
</feature>
<dbReference type="PANTHER" id="PTHR43133:SF8">
    <property type="entry name" value="RNA POLYMERASE SIGMA FACTOR HI_1459-RELATED"/>
    <property type="match status" value="1"/>
</dbReference>
<keyword evidence="5" id="KW-0804">Transcription</keyword>
<feature type="region of interest" description="Disordered" evidence="6">
    <location>
        <begin position="87"/>
        <end position="106"/>
    </location>
</feature>
<organism evidence="9 10">
    <name type="scientific">Candidatus Sysuiplasma superficiale</name>
    <dbReference type="NCBI Taxonomy" id="2823368"/>
    <lineage>
        <taxon>Archaea</taxon>
        <taxon>Methanobacteriati</taxon>
        <taxon>Thermoplasmatota</taxon>
        <taxon>Thermoplasmata</taxon>
        <taxon>Candidatus Sysuiplasmatales</taxon>
        <taxon>Candidatus Sysuiplasmataceae</taxon>
        <taxon>Candidatus Sysuiplasma</taxon>
    </lineage>
</organism>
<evidence type="ECO:0000256" key="4">
    <source>
        <dbReference type="ARBA" id="ARBA00023125"/>
    </source>
</evidence>
<evidence type="ECO:0000313" key="10">
    <source>
        <dbReference type="Proteomes" id="UP000750197"/>
    </source>
</evidence>
<dbReference type="Gene3D" id="1.10.1740.10">
    <property type="match status" value="1"/>
</dbReference>
<keyword evidence="4" id="KW-0238">DNA-binding</keyword>
<keyword evidence="2" id="KW-0805">Transcription regulation</keyword>
<feature type="domain" description="RNA polymerase sigma-70 region 2" evidence="7">
    <location>
        <begin position="10"/>
        <end position="76"/>
    </location>
</feature>
<dbReference type="Gene3D" id="1.10.10.10">
    <property type="entry name" value="Winged helix-like DNA-binding domain superfamily/Winged helix DNA-binding domain"/>
    <property type="match status" value="1"/>
</dbReference>
<evidence type="ECO:0000259" key="7">
    <source>
        <dbReference type="Pfam" id="PF04542"/>
    </source>
</evidence>
<dbReference type="InterPro" id="IPR013324">
    <property type="entry name" value="RNA_pol_sigma_r3/r4-like"/>
</dbReference>
<dbReference type="NCBIfam" id="TIGR02943">
    <property type="entry name" value="Sig70_famx1"/>
    <property type="match status" value="1"/>
</dbReference>
<evidence type="ECO:0000259" key="8">
    <source>
        <dbReference type="Pfam" id="PF08281"/>
    </source>
</evidence>
<dbReference type="InterPro" id="IPR007627">
    <property type="entry name" value="RNA_pol_sigma70_r2"/>
</dbReference>
<dbReference type="GO" id="GO:0016987">
    <property type="term" value="F:sigma factor activity"/>
    <property type="evidence" value="ECO:0007669"/>
    <property type="project" value="UniProtKB-KW"/>
</dbReference>
<proteinExistence type="inferred from homology"/>
<dbReference type="EMBL" id="JAHEAC010000130">
    <property type="protein sequence ID" value="MBX8644944.1"/>
    <property type="molecule type" value="Genomic_DNA"/>
</dbReference>
<accession>A0A8J7YY06</accession>
<dbReference type="InterPro" id="IPR013249">
    <property type="entry name" value="RNA_pol_sigma70_r4_t2"/>
</dbReference>
<dbReference type="Pfam" id="PF08281">
    <property type="entry name" value="Sigma70_r4_2"/>
    <property type="match status" value="1"/>
</dbReference>
<dbReference type="InterPro" id="IPR014289">
    <property type="entry name" value="RNA_pol_sigma-24-rel"/>
</dbReference>
<evidence type="ECO:0000256" key="2">
    <source>
        <dbReference type="ARBA" id="ARBA00023015"/>
    </source>
</evidence>
<dbReference type="SUPFAM" id="SSF88659">
    <property type="entry name" value="Sigma3 and sigma4 domains of RNA polymerase sigma factors"/>
    <property type="match status" value="1"/>
</dbReference>
<name>A0A8J7YY06_9ARCH</name>
<dbReference type="InterPro" id="IPR036388">
    <property type="entry name" value="WH-like_DNA-bd_sf"/>
</dbReference>
<dbReference type="InterPro" id="IPR039425">
    <property type="entry name" value="RNA_pol_sigma-70-like"/>
</dbReference>
<dbReference type="InterPro" id="IPR014284">
    <property type="entry name" value="RNA_pol_sigma-70_dom"/>
</dbReference>
<dbReference type="SUPFAM" id="SSF88946">
    <property type="entry name" value="Sigma2 domain of RNA polymerase sigma factors"/>
    <property type="match status" value="1"/>
</dbReference>
<dbReference type="GO" id="GO:0006352">
    <property type="term" value="P:DNA-templated transcription initiation"/>
    <property type="evidence" value="ECO:0007669"/>
    <property type="project" value="InterPro"/>
</dbReference>
<dbReference type="Pfam" id="PF04542">
    <property type="entry name" value="Sigma70_r2"/>
    <property type="match status" value="1"/>
</dbReference>
<evidence type="ECO:0000256" key="5">
    <source>
        <dbReference type="ARBA" id="ARBA00023163"/>
    </source>
</evidence>
<evidence type="ECO:0000313" key="9">
    <source>
        <dbReference type="EMBL" id="MBX8644944.1"/>
    </source>
</evidence>
<gene>
    <name evidence="9" type="ORF">KIY12_09545</name>
</gene>
<comment type="similarity">
    <text evidence="1">Belongs to the sigma-70 factor family. ECF subfamily.</text>
</comment>
<dbReference type="GO" id="GO:0003677">
    <property type="term" value="F:DNA binding"/>
    <property type="evidence" value="ECO:0007669"/>
    <property type="project" value="UniProtKB-KW"/>
</dbReference>